<gene>
    <name evidence="9" type="ORF">Sradi_5194400</name>
</gene>
<keyword evidence="7" id="KW-0695">RNA-directed DNA polymerase</keyword>
<dbReference type="PANTHER" id="PTHR24559">
    <property type="entry name" value="TRANSPOSON TY3-I GAG-POL POLYPROTEIN"/>
    <property type="match status" value="1"/>
</dbReference>
<dbReference type="InterPro" id="IPR053134">
    <property type="entry name" value="RNA-dir_DNA_polymerase"/>
</dbReference>
<evidence type="ECO:0000256" key="7">
    <source>
        <dbReference type="ARBA" id="ARBA00022918"/>
    </source>
</evidence>
<evidence type="ECO:0000313" key="9">
    <source>
        <dbReference type="EMBL" id="KAL0326251.1"/>
    </source>
</evidence>
<evidence type="ECO:0000256" key="5">
    <source>
        <dbReference type="ARBA" id="ARBA00022759"/>
    </source>
</evidence>
<proteinExistence type="predicted"/>
<keyword evidence="6" id="KW-0378">Hydrolase</keyword>
<comment type="caution">
    <text evidence="9">The sequence shown here is derived from an EMBL/GenBank/DDBJ whole genome shotgun (WGS) entry which is preliminary data.</text>
</comment>
<dbReference type="PANTHER" id="PTHR24559:SF444">
    <property type="entry name" value="REVERSE TRANSCRIPTASE DOMAIN-CONTAINING PROTEIN"/>
    <property type="match status" value="1"/>
</dbReference>
<reference evidence="9" key="1">
    <citation type="submission" date="2020-06" db="EMBL/GenBank/DDBJ databases">
        <authorList>
            <person name="Li T."/>
            <person name="Hu X."/>
            <person name="Zhang T."/>
            <person name="Song X."/>
            <person name="Zhang H."/>
            <person name="Dai N."/>
            <person name="Sheng W."/>
            <person name="Hou X."/>
            <person name="Wei L."/>
        </authorList>
    </citation>
    <scope>NUCLEOTIDE SEQUENCE</scope>
    <source>
        <strain evidence="9">G02</strain>
        <tissue evidence="9">Leaf</tissue>
    </source>
</reference>
<dbReference type="GO" id="GO:0006508">
    <property type="term" value="P:proteolysis"/>
    <property type="evidence" value="ECO:0007669"/>
    <property type="project" value="UniProtKB-KW"/>
</dbReference>
<reference evidence="9" key="2">
    <citation type="journal article" date="2024" name="Plant">
        <title>Genomic evolution and insights into agronomic trait innovations of Sesamum species.</title>
        <authorList>
            <person name="Miao H."/>
            <person name="Wang L."/>
            <person name="Qu L."/>
            <person name="Liu H."/>
            <person name="Sun Y."/>
            <person name="Le M."/>
            <person name="Wang Q."/>
            <person name="Wei S."/>
            <person name="Zheng Y."/>
            <person name="Lin W."/>
            <person name="Duan Y."/>
            <person name="Cao H."/>
            <person name="Xiong S."/>
            <person name="Wang X."/>
            <person name="Wei L."/>
            <person name="Li C."/>
            <person name="Ma Q."/>
            <person name="Ju M."/>
            <person name="Zhao R."/>
            <person name="Li G."/>
            <person name="Mu C."/>
            <person name="Tian Q."/>
            <person name="Mei H."/>
            <person name="Zhang T."/>
            <person name="Gao T."/>
            <person name="Zhang H."/>
        </authorList>
    </citation>
    <scope>NUCLEOTIDE SEQUENCE</scope>
    <source>
        <strain evidence="9">G02</strain>
    </source>
</reference>
<keyword evidence="2" id="KW-0808">Transferase</keyword>
<dbReference type="FunFam" id="3.10.10.10:FF:000007">
    <property type="entry name" value="Retrovirus-related Pol polyprotein from transposon 17.6-like Protein"/>
    <property type="match status" value="1"/>
</dbReference>
<dbReference type="PROSITE" id="PS50878">
    <property type="entry name" value="RT_POL"/>
    <property type="match status" value="1"/>
</dbReference>
<keyword evidence="5" id="KW-0255">Endonuclease</keyword>
<keyword evidence="4" id="KW-0540">Nuclease</keyword>
<dbReference type="AlphaFoldDB" id="A0AAW2M521"/>
<dbReference type="CDD" id="cd01647">
    <property type="entry name" value="RT_LTR"/>
    <property type="match status" value="1"/>
</dbReference>
<dbReference type="GO" id="GO:0008233">
    <property type="term" value="F:peptidase activity"/>
    <property type="evidence" value="ECO:0007669"/>
    <property type="project" value="UniProtKB-KW"/>
</dbReference>
<dbReference type="Gene3D" id="3.10.10.10">
    <property type="entry name" value="HIV Type 1 Reverse Transcriptase, subunit A, domain 1"/>
    <property type="match status" value="1"/>
</dbReference>
<evidence type="ECO:0000256" key="2">
    <source>
        <dbReference type="ARBA" id="ARBA00022679"/>
    </source>
</evidence>
<keyword evidence="3" id="KW-0548">Nucleotidyltransferase</keyword>
<name>A0AAW2M521_SESRA</name>
<protein>
    <submittedName>
        <fullName evidence="9">Retrovirus-related Pol polyprotein from transposon.6</fullName>
    </submittedName>
</protein>
<dbReference type="Pfam" id="PF00078">
    <property type="entry name" value="RVT_1"/>
    <property type="match status" value="1"/>
</dbReference>
<accession>A0AAW2M521</accession>
<evidence type="ECO:0000256" key="1">
    <source>
        <dbReference type="ARBA" id="ARBA00022670"/>
    </source>
</evidence>
<dbReference type="InterPro" id="IPR043128">
    <property type="entry name" value="Rev_trsase/Diguanyl_cyclase"/>
</dbReference>
<dbReference type="SUPFAM" id="SSF56672">
    <property type="entry name" value="DNA/RNA polymerases"/>
    <property type="match status" value="1"/>
</dbReference>
<feature type="domain" description="Reverse transcriptase" evidence="8">
    <location>
        <begin position="2"/>
        <end position="181"/>
    </location>
</feature>
<organism evidence="9">
    <name type="scientific">Sesamum radiatum</name>
    <name type="common">Black benniseed</name>
    <dbReference type="NCBI Taxonomy" id="300843"/>
    <lineage>
        <taxon>Eukaryota</taxon>
        <taxon>Viridiplantae</taxon>
        <taxon>Streptophyta</taxon>
        <taxon>Embryophyta</taxon>
        <taxon>Tracheophyta</taxon>
        <taxon>Spermatophyta</taxon>
        <taxon>Magnoliopsida</taxon>
        <taxon>eudicotyledons</taxon>
        <taxon>Gunneridae</taxon>
        <taxon>Pentapetalae</taxon>
        <taxon>asterids</taxon>
        <taxon>lamiids</taxon>
        <taxon>Lamiales</taxon>
        <taxon>Pedaliaceae</taxon>
        <taxon>Sesamum</taxon>
    </lineage>
</organism>
<dbReference type="EMBL" id="JACGWJ010000023">
    <property type="protein sequence ID" value="KAL0326251.1"/>
    <property type="molecule type" value="Genomic_DNA"/>
</dbReference>
<dbReference type="InterPro" id="IPR000477">
    <property type="entry name" value="RT_dom"/>
</dbReference>
<evidence type="ECO:0000256" key="4">
    <source>
        <dbReference type="ARBA" id="ARBA00022722"/>
    </source>
</evidence>
<dbReference type="Gene3D" id="3.30.70.270">
    <property type="match status" value="1"/>
</dbReference>
<dbReference type="GO" id="GO:0004519">
    <property type="term" value="F:endonuclease activity"/>
    <property type="evidence" value="ECO:0007669"/>
    <property type="project" value="UniProtKB-KW"/>
</dbReference>
<evidence type="ECO:0000256" key="3">
    <source>
        <dbReference type="ARBA" id="ARBA00022695"/>
    </source>
</evidence>
<evidence type="ECO:0000256" key="6">
    <source>
        <dbReference type="ARBA" id="ARBA00022801"/>
    </source>
</evidence>
<evidence type="ECO:0000259" key="8">
    <source>
        <dbReference type="PROSITE" id="PS50878"/>
    </source>
</evidence>
<dbReference type="InterPro" id="IPR043502">
    <property type="entry name" value="DNA/RNA_pol_sf"/>
</dbReference>
<sequence length="207" mass="23954">MLESGIIRTSQSSFASPVLLVKKKDGGWRLCVDYRYLNKLTVKHNFPIPVIDELLDELHGAKYFSKIDLRSGYFQIRMKKEDVPKTSFITHSGHYEFLVMPFGLCNATSTFQALMNQVFEPYLRKFVLVFFDDILIYSKEWGLHMLHLRKVLELLRKHQLYAKQSKCSFAQQQIDYLGHVISEGGVATDPEKIECMKNCPVPTLSKL</sequence>
<dbReference type="GO" id="GO:0003964">
    <property type="term" value="F:RNA-directed DNA polymerase activity"/>
    <property type="evidence" value="ECO:0007669"/>
    <property type="project" value="UniProtKB-KW"/>
</dbReference>
<keyword evidence="1" id="KW-0645">Protease</keyword>